<gene>
    <name evidence="8" type="primary">MSN4</name>
    <name evidence="8" type="ORF">A0J61_08431</name>
</gene>
<dbReference type="FunFam" id="3.30.160.60:FF:000072">
    <property type="entry name" value="zinc finger protein 143 isoform X1"/>
    <property type="match status" value="1"/>
</dbReference>
<reference evidence="8 9" key="1">
    <citation type="submission" date="2016-03" db="EMBL/GenBank/DDBJ databases">
        <title>Choanephora cucurbitarum.</title>
        <authorList>
            <person name="Min B."/>
            <person name="Park H."/>
            <person name="Park J.-H."/>
            <person name="Shin H.-D."/>
            <person name="Choi I.-G."/>
        </authorList>
    </citation>
    <scope>NUCLEOTIDE SEQUENCE [LARGE SCALE GENOMIC DNA]</scope>
    <source>
        <strain evidence="8 9">KUS-F28377</strain>
    </source>
</reference>
<dbReference type="EMBL" id="LUGH01000648">
    <property type="protein sequence ID" value="OBZ83519.1"/>
    <property type="molecule type" value="Genomic_DNA"/>
</dbReference>
<dbReference type="PROSITE" id="PS50157">
    <property type="entry name" value="ZINC_FINGER_C2H2_2"/>
    <property type="match status" value="2"/>
</dbReference>
<dbReference type="PANTHER" id="PTHR23235">
    <property type="entry name" value="KRUEPPEL-LIKE TRANSCRIPTION FACTOR"/>
    <property type="match status" value="1"/>
</dbReference>
<dbReference type="AlphaFoldDB" id="A0A1C7N4G1"/>
<keyword evidence="1" id="KW-0479">Metal-binding</keyword>
<feature type="region of interest" description="Disordered" evidence="6">
    <location>
        <begin position="103"/>
        <end position="142"/>
    </location>
</feature>
<dbReference type="SMART" id="SM00355">
    <property type="entry name" value="ZnF_C2H2"/>
    <property type="match status" value="2"/>
</dbReference>
<dbReference type="PROSITE" id="PS00028">
    <property type="entry name" value="ZINC_FINGER_C2H2_1"/>
    <property type="match status" value="2"/>
</dbReference>
<evidence type="ECO:0000313" key="9">
    <source>
        <dbReference type="Proteomes" id="UP000093000"/>
    </source>
</evidence>
<dbReference type="GO" id="GO:0000981">
    <property type="term" value="F:DNA-binding transcription factor activity, RNA polymerase II-specific"/>
    <property type="evidence" value="ECO:0007669"/>
    <property type="project" value="TreeGrafter"/>
</dbReference>
<dbReference type="InParanoid" id="A0A1C7N4G1"/>
<dbReference type="InterPro" id="IPR036236">
    <property type="entry name" value="Znf_C2H2_sf"/>
</dbReference>
<name>A0A1C7N4G1_9FUNG</name>
<dbReference type="Proteomes" id="UP000093000">
    <property type="component" value="Unassembled WGS sequence"/>
</dbReference>
<dbReference type="STRING" id="101091.A0A1C7N4G1"/>
<proteinExistence type="predicted"/>
<evidence type="ECO:0000313" key="8">
    <source>
        <dbReference type="EMBL" id="OBZ83519.1"/>
    </source>
</evidence>
<evidence type="ECO:0000256" key="4">
    <source>
        <dbReference type="ARBA" id="ARBA00022833"/>
    </source>
</evidence>
<dbReference type="OrthoDB" id="2265098at2759"/>
<feature type="compositionally biased region" description="Basic and acidic residues" evidence="6">
    <location>
        <begin position="133"/>
        <end position="142"/>
    </location>
</feature>
<feature type="domain" description="C2H2-type" evidence="7">
    <location>
        <begin position="178"/>
        <end position="207"/>
    </location>
</feature>
<keyword evidence="4" id="KW-0862">Zinc</keyword>
<keyword evidence="2" id="KW-0677">Repeat</keyword>
<dbReference type="FunFam" id="3.30.160.60:FF:000125">
    <property type="entry name" value="Putative zinc finger protein 143"/>
    <property type="match status" value="1"/>
</dbReference>
<feature type="compositionally biased region" description="Low complexity" evidence="6">
    <location>
        <begin position="103"/>
        <end position="119"/>
    </location>
</feature>
<evidence type="ECO:0000256" key="1">
    <source>
        <dbReference type="ARBA" id="ARBA00022723"/>
    </source>
</evidence>
<dbReference type="Pfam" id="PF00096">
    <property type="entry name" value="zf-C2H2"/>
    <property type="match status" value="2"/>
</dbReference>
<evidence type="ECO:0000256" key="2">
    <source>
        <dbReference type="ARBA" id="ARBA00022737"/>
    </source>
</evidence>
<comment type="caution">
    <text evidence="8">The sequence shown here is derived from an EMBL/GenBank/DDBJ whole genome shotgun (WGS) entry which is preliminary data.</text>
</comment>
<feature type="region of interest" description="Disordered" evidence="6">
    <location>
        <begin position="199"/>
        <end position="220"/>
    </location>
</feature>
<dbReference type="PANTHER" id="PTHR23235:SF120">
    <property type="entry name" value="KRUPPEL-LIKE FACTOR 15"/>
    <property type="match status" value="1"/>
</dbReference>
<feature type="domain" description="C2H2-type" evidence="7">
    <location>
        <begin position="147"/>
        <end position="177"/>
    </location>
</feature>
<keyword evidence="9" id="KW-1185">Reference proteome</keyword>
<dbReference type="InterPro" id="IPR013087">
    <property type="entry name" value="Znf_C2H2_type"/>
</dbReference>
<dbReference type="SUPFAM" id="SSF57667">
    <property type="entry name" value="beta-beta-alpha zinc fingers"/>
    <property type="match status" value="1"/>
</dbReference>
<keyword evidence="3 5" id="KW-0863">Zinc-finger</keyword>
<protein>
    <submittedName>
        <fullName evidence="8">Zinc finger protein MSN4</fullName>
    </submittedName>
</protein>
<dbReference type="GO" id="GO:0008270">
    <property type="term" value="F:zinc ion binding"/>
    <property type="evidence" value="ECO:0007669"/>
    <property type="project" value="UniProtKB-KW"/>
</dbReference>
<evidence type="ECO:0000256" key="5">
    <source>
        <dbReference type="PROSITE-ProRule" id="PRU00042"/>
    </source>
</evidence>
<accession>A0A1C7N4G1</accession>
<organism evidence="8 9">
    <name type="scientific">Choanephora cucurbitarum</name>
    <dbReference type="NCBI Taxonomy" id="101091"/>
    <lineage>
        <taxon>Eukaryota</taxon>
        <taxon>Fungi</taxon>
        <taxon>Fungi incertae sedis</taxon>
        <taxon>Mucoromycota</taxon>
        <taxon>Mucoromycotina</taxon>
        <taxon>Mucoromycetes</taxon>
        <taxon>Mucorales</taxon>
        <taxon>Mucorineae</taxon>
        <taxon>Choanephoraceae</taxon>
        <taxon>Choanephoroideae</taxon>
        <taxon>Choanephora</taxon>
    </lineage>
</organism>
<evidence type="ECO:0000259" key="7">
    <source>
        <dbReference type="PROSITE" id="PS50157"/>
    </source>
</evidence>
<sequence length="220" mass="25862">MYQTLLQDSYHYTHQQQMRRMSHEDCAYLSSDASFSSQENSPLNGNLDYYPSMINYGHMSFPQPTEKMYPVMYLASQSNNNLWAPSMYQNYMVDPLPVVSSQRMTPSLSSTSSNISLDQQTDKKKTIKKMRKRPEVTHSHAEGTKQFSCDYENCGKVFRRSEHLKRHIKSIHTREKPYECPYDSCGKRFSRTDNLSQHIRIHRPKKTHQPSLSRKRTNHI</sequence>
<dbReference type="GO" id="GO:0000978">
    <property type="term" value="F:RNA polymerase II cis-regulatory region sequence-specific DNA binding"/>
    <property type="evidence" value="ECO:0007669"/>
    <property type="project" value="UniProtKB-ARBA"/>
</dbReference>
<evidence type="ECO:0000256" key="3">
    <source>
        <dbReference type="ARBA" id="ARBA00022771"/>
    </source>
</evidence>
<evidence type="ECO:0000256" key="6">
    <source>
        <dbReference type="SAM" id="MobiDB-lite"/>
    </source>
</evidence>
<dbReference type="Gene3D" id="3.30.160.60">
    <property type="entry name" value="Classic Zinc Finger"/>
    <property type="match status" value="2"/>
</dbReference>